<organism evidence="10 11">
    <name type="scientific">Blastocystis sp. subtype 1 (strain ATCC 50177 / NandII)</name>
    <dbReference type="NCBI Taxonomy" id="478820"/>
    <lineage>
        <taxon>Eukaryota</taxon>
        <taxon>Sar</taxon>
        <taxon>Stramenopiles</taxon>
        <taxon>Bigyra</taxon>
        <taxon>Opalozoa</taxon>
        <taxon>Opalinata</taxon>
        <taxon>Blastocystidae</taxon>
        <taxon>Blastocystis</taxon>
    </lineage>
</organism>
<dbReference type="GO" id="GO:0005634">
    <property type="term" value="C:nucleus"/>
    <property type="evidence" value="ECO:0007669"/>
    <property type="project" value="UniProtKB-SubCell"/>
</dbReference>
<comment type="catalytic activity">
    <reaction evidence="7 9">
        <text>O-phospho-L-seryl-[protein] + H2O = L-seryl-[protein] + phosphate</text>
        <dbReference type="Rhea" id="RHEA:20629"/>
        <dbReference type="Rhea" id="RHEA-COMP:9863"/>
        <dbReference type="Rhea" id="RHEA-COMP:11604"/>
        <dbReference type="ChEBI" id="CHEBI:15377"/>
        <dbReference type="ChEBI" id="CHEBI:29999"/>
        <dbReference type="ChEBI" id="CHEBI:43474"/>
        <dbReference type="ChEBI" id="CHEBI:83421"/>
        <dbReference type="EC" id="3.1.3.16"/>
    </reaction>
</comment>
<comment type="catalytic activity">
    <reaction evidence="8 9">
        <text>O-phospho-L-threonyl-[protein] + H2O = L-threonyl-[protein] + phosphate</text>
        <dbReference type="Rhea" id="RHEA:47004"/>
        <dbReference type="Rhea" id="RHEA-COMP:11060"/>
        <dbReference type="Rhea" id="RHEA-COMP:11605"/>
        <dbReference type="ChEBI" id="CHEBI:15377"/>
        <dbReference type="ChEBI" id="CHEBI:30013"/>
        <dbReference type="ChEBI" id="CHEBI:43474"/>
        <dbReference type="ChEBI" id="CHEBI:61977"/>
        <dbReference type="EC" id="3.1.3.16"/>
    </reaction>
</comment>
<dbReference type="PANTHER" id="PTHR20383">
    <property type="entry name" value="RNA POLYMERASE II SUBUNIT A C-TERMINAL DOMAIN PHOSPHATASE"/>
    <property type="match status" value="1"/>
</dbReference>
<evidence type="ECO:0000256" key="6">
    <source>
        <dbReference type="ARBA" id="ARBA00023242"/>
    </source>
</evidence>
<keyword evidence="4 9" id="KW-0378">Hydrolase</keyword>
<dbReference type="STRING" id="478820.A0A196SR94"/>
<dbReference type="GO" id="GO:0004722">
    <property type="term" value="F:protein serine/threonine phosphatase activity"/>
    <property type="evidence" value="ECO:0007669"/>
    <property type="project" value="UniProtKB-UniRule"/>
</dbReference>
<evidence type="ECO:0000256" key="4">
    <source>
        <dbReference type="ARBA" id="ARBA00022801"/>
    </source>
</evidence>
<evidence type="ECO:0000256" key="8">
    <source>
        <dbReference type="ARBA" id="ARBA00048336"/>
    </source>
</evidence>
<keyword evidence="5 9" id="KW-0904">Protein phosphatase</keyword>
<evidence type="ECO:0000313" key="11">
    <source>
        <dbReference type="Proteomes" id="UP000078348"/>
    </source>
</evidence>
<comment type="similarity">
    <text evidence="2 9">Belongs to the SSU72 phosphatase family.</text>
</comment>
<evidence type="ECO:0000256" key="9">
    <source>
        <dbReference type="RuleBase" id="RU369031"/>
    </source>
</evidence>
<keyword evidence="11" id="KW-1185">Reference proteome</keyword>
<protein>
    <recommendedName>
        <fullName evidence="9">RNA polymerase II subunit A C-terminal domain phosphatase SSU72</fullName>
        <shortName evidence="9">CTD phosphatase SSU72</shortName>
        <ecNumber evidence="9">3.1.3.16</ecNumber>
    </recommendedName>
</protein>
<dbReference type="Gene3D" id="3.40.50.2300">
    <property type="match status" value="2"/>
</dbReference>
<evidence type="ECO:0000256" key="7">
    <source>
        <dbReference type="ARBA" id="ARBA00047761"/>
    </source>
</evidence>
<dbReference type="OrthoDB" id="57957at2759"/>
<dbReference type="EC" id="3.1.3.16" evidence="9"/>
<gene>
    <name evidence="10" type="ORF">AV274_0036</name>
</gene>
<reference evidence="10 11" key="1">
    <citation type="submission" date="2016-05" db="EMBL/GenBank/DDBJ databases">
        <title>Nuclear genome of Blastocystis sp. subtype 1 NandII.</title>
        <authorList>
            <person name="Gentekaki E."/>
            <person name="Curtis B."/>
            <person name="Stairs C."/>
            <person name="Eme L."/>
            <person name="Herman E."/>
            <person name="Klimes V."/>
            <person name="Arias M.C."/>
            <person name="Elias M."/>
            <person name="Hilliou F."/>
            <person name="Klute M."/>
            <person name="Malik S.-B."/>
            <person name="Pightling A."/>
            <person name="Rachubinski R."/>
            <person name="Salas D."/>
            <person name="Schlacht A."/>
            <person name="Suga H."/>
            <person name="Archibald J."/>
            <person name="Ball S.G."/>
            <person name="Clark G."/>
            <person name="Dacks J."/>
            <person name="Van Der Giezen M."/>
            <person name="Tsaousis A."/>
            <person name="Roger A."/>
        </authorList>
    </citation>
    <scope>NUCLEOTIDE SEQUENCE [LARGE SCALE GENOMIC DNA]</scope>
    <source>
        <strain evidence="11">ATCC 50177 / NandII</strain>
    </source>
</reference>
<dbReference type="InterPro" id="IPR006811">
    <property type="entry name" value="RNA_pol_II_suA"/>
</dbReference>
<dbReference type="Pfam" id="PF04722">
    <property type="entry name" value="Ssu72"/>
    <property type="match status" value="1"/>
</dbReference>
<keyword evidence="6 9" id="KW-0539">Nucleus</keyword>
<name>A0A196SR94_BLAHN</name>
<accession>A0A196SR94</accession>
<comment type="function">
    <text evidence="9">Protein phosphatase that catalyzes the dephosphorylation of the C-terminal domain of RNA polymerase II. Plays a role in RNA processing and termination.</text>
</comment>
<evidence type="ECO:0000256" key="5">
    <source>
        <dbReference type="ARBA" id="ARBA00022912"/>
    </source>
</evidence>
<dbReference type="Proteomes" id="UP000078348">
    <property type="component" value="Unassembled WGS sequence"/>
</dbReference>
<dbReference type="AlphaFoldDB" id="A0A196SR94"/>
<evidence type="ECO:0000313" key="10">
    <source>
        <dbReference type="EMBL" id="OAO18254.1"/>
    </source>
</evidence>
<sequence length="196" mass="22430">MKNEGYVFAMICSSNVNRSMAAHDLLRRNNFRVVSYGTGNSVKMPGLVPGRALTYAFGTEYQKMLDDLNELGRDYYTKNGMIGMMQRNVVVKKAPQRFQDEKDLSKIDICICFDDRVFDAVLENLQFRACHGMKPLLVLNMHTQDKPAMAEEGAHYALRLATMLNKCQDLEQEACDIKKRFEAETGLCLLFNLFYI</sequence>
<evidence type="ECO:0000256" key="3">
    <source>
        <dbReference type="ARBA" id="ARBA00022664"/>
    </source>
</evidence>
<dbReference type="GO" id="GO:0006397">
    <property type="term" value="P:mRNA processing"/>
    <property type="evidence" value="ECO:0007669"/>
    <property type="project" value="UniProtKB-KW"/>
</dbReference>
<dbReference type="EMBL" id="LXWW01000001">
    <property type="protein sequence ID" value="OAO18254.1"/>
    <property type="molecule type" value="Genomic_DNA"/>
</dbReference>
<comment type="caution">
    <text evidence="10">The sequence shown here is derived from an EMBL/GenBank/DDBJ whole genome shotgun (WGS) entry which is preliminary data.</text>
</comment>
<evidence type="ECO:0000256" key="1">
    <source>
        <dbReference type="ARBA" id="ARBA00004123"/>
    </source>
</evidence>
<keyword evidence="3 9" id="KW-0507">mRNA processing</keyword>
<evidence type="ECO:0000256" key="2">
    <source>
        <dbReference type="ARBA" id="ARBA00008978"/>
    </source>
</evidence>
<comment type="subcellular location">
    <subcellularLocation>
        <location evidence="1 9">Nucleus</location>
    </subcellularLocation>
</comment>
<proteinExistence type="inferred from homology"/>